<dbReference type="Proteomes" id="UP000619743">
    <property type="component" value="Unassembled WGS sequence"/>
</dbReference>
<evidence type="ECO:0000313" key="1">
    <source>
        <dbReference type="EMBL" id="GGA78899.1"/>
    </source>
</evidence>
<gene>
    <name evidence="1" type="ORF">GCM10011369_21070</name>
</gene>
<name>A0A8J2U5J3_9GAMM</name>
<dbReference type="AlphaFoldDB" id="A0A8J2U5J3"/>
<dbReference type="OrthoDB" id="6377955at2"/>
<protein>
    <submittedName>
        <fullName evidence="1">Uncharacterized protein</fullName>
    </submittedName>
</protein>
<reference evidence="2" key="1">
    <citation type="journal article" date="2019" name="Int. J. Syst. Evol. Microbiol.">
        <title>The Global Catalogue of Microorganisms (GCM) 10K type strain sequencing project: providing services to taxonomists for standard genome sequencing and annotation.</title>
        <authorList>
            <consortium name="The Broad Institute Genomics Platform"/>
            <consortium name="The Broad Institute Genome Sequencing Center for Infectious Disease"/>
            <person name="Wu L."/>
            <person name="Ma J."/>
        </authorList>
    </citation>
    <scope>NUCLEOTIDE SEQUENCE [LARGE SCALE GENOMIC DNA]</scope>
    <source>
        <strain evidence="2">CGMCC 1.10130</strain>
    </source>
</reference>
<proteinExistence type="predicted"/>
<dbReference type="EMBL" id="BMDX01000009">
    <property type="protein sequence ID" value="GGA78899.1"/>
    <property type="molecule type" value="Genomic_DNA"/>
</dbReference>
<comment type="caution">
    <text evidence="1">The sequence shown here is derived from an EMBL/GenBank/DDBJ whole genome shotgun (WGS) entry which is preliminary data.</text>
</comment>
<keyword evidence="2" id="KW-1185">Reference proteome</keyword>
<dbReference type="SUPFAM" id="SSF101898">
    <property type="entry name" value="NHL repeat"/>
    <property type="match status" value="1"/>
</dbReference>
<accession>A0A8J2U5J3</accession>
<sequence>MTLLKAIILFTVALLVACTPEPKLANKQTQVKQPMLQTTLQKRSAEKTLGTVFRPASMNSVPMVEEIDFSQLGLNQEMDAVWGATGRDDKGAIYFGVSSHGGRQGTSELLRYNPYSGQFNSLGDTVSQLVKQGLAPDNVQQNKLHSKIIAADDGYLYFSSFDEGGESQSELTLPTWGGHLWRTRPGSDSWQHLLATPHALVALQVRGRFVYALGYWGHVIYQYDLLSGASRSVSLDSATAHVSRNFLVDSAANIFVPKISTTEDGLSYASLEQYDLRLNWVASFSMPNYFRKQWHKHHGITGYAELPNGDVYFVSHEGRLYHIDADGVGLSKVSELGLMHPQGKATIESLFSLDGQRYLGAVARSQRANTAQWLTYDLESNSTSVQPLPSIPANRLIYGSVTRDDEGAMYLVGSHWQGRYGKPVGWKIKL</sequence>
<organism evidence="1 2">
    <name type="scientific">Neiella marina</name>
    <dbReference type="NCBI Taxonomy" id="508461"/>
    <lineage>
        <taxon>Bacteria</taxon>
        <taxon>Pseudomonadati</taxon>
        <taxon>Pseudomonadota</taxon>
        <taxon>Gammaproteobacteria</taxon>
        <taxon>Alteromonadales</taxon>
        <taxon>Echinimonadaceae</taxon>
        <taxon>Neiella</taxon>
    </lineage>
</organism>
<evidence type="ECO:0000313" key="2">
    <source>
        <dbReference type="Proteomes" id="UP000619743"/>
    </source>
</evidence>
<dbReference type="PROSITE" id="PS51257">
    <property type="entry name" value="PROKAR_LIPOPROTEIN"/>
    <property type="match status" value="1"/>
</dbReference>
<dbReference type="RefSeq" id="WP_087505776.1">
    <property type="nucleotide sequence ID" value="NZ_BMDX01000009.1"/>
</dbReference>